<dbReference type="eggNOG" id="arCOG06066">
    <property type="taxonomic scope" value="Archaea"/>
</dbReference>
<dbReference type="KEGG" id="pog:Pogu_1890"/>
<dbReference type="Proteomes" id="UP000009062">
    <property type="component" value="Chromosome"/>
</dbReference>
<keyword evidence="1" id="KW-0472">Membrane</keyword>
<sequence>MLKLVAVGLALILLGFALLVAGVLSTAAKGVPATGGAVGCVLIFFVPICFGGGSQEAVSIGMAVAAVLIMAAAALQWLLLRRGAS</sequence>
<keyword evidence="1" id="KW-0812">Transmembrane</keyword>
<proteinExistence type="predicted"/>
<feature type="transmembrane region" description="Helical" evidence="1">
    <location>
        <begin position="60"/>
        <end position="79"/>
    </location>
</feature>
<reference evidence="2 3" key="1">
    <citation type="journal article" date="2012" name="Stand. Genomic Sci.">
        <title>Complete genome sequence of Pyrobaculum oguniense.</title>
        <authorList>
            <person name="Bernick D.L."/>
            <person name="Karplus K."/>
            <person name="Lui L.M."/>
            <person name="Coker J.K."/>
            <person name="Murphy J.N."/>
            <person name="Chan P.P."/>
            <person name="Cozen A.E."/>
            <person name="Lowe T.M."/>
        </authorList>
    </citation>
    <scope>NUCLEOTIDE SEQUENCE [LARGE SCALE GENOMIC DNA]</scope>
    <source>
        <strain evidence="2 3">TE7</strain>
    </source>
</reference>
<keyword evidence="3" id="KW-1185">Reference proteome</keyword>
<dbReference type="HOGENOM" id="CLU_149108_4_1_2"/>
<evidence type="ECO:0000313" key="2">
    <source>
        <dbReference type="EMBL" id="AFA39917.1"/>
    </source>
</evidence>
<gene>
    <name evidence="2" type="ordered locus">Pogu_1890</name>
</gene>
<accession>H6QAZ4</accession>
<keyword evidence="1" id="KW-1133">Transmembrane helix</keyword>
<dbReference type="AlphaFoldDB" id="H6QAZ4"/>
<protein>
    <submittedName>
        <fullName evidence="2">Uncharacterized protein</fullName>
    </submittedName>
</protein>
<name>H6QAZ4_PYROT</name>
<feature type="transmembrane region" description="Helical" evidence="1">
    <location>
        <begin position="35"/>
        <end position="53"/>
    </location>
</feature>
<dbReference type="EMBL" id="CP003316">
    <property type="protein sequence ID" value="AFA39917.1"/>
    <property type="molecule type" value="Genomic_DNA"/>
</dbReference>
<evidence type="ECO:0000313" key="3">
    <source>
        <dbReference type="Proteomes" id="UP000009062"/>
    </source>
</evidence>
<organism evidence="2 3">
    <name type="scientific">Pyrobaculum oguniense (strain DSM 13380 / JCM 10595 / TE7)</name>
    <dbReference type="NCBI Taxonomy" id="698757"/>
    <lineage>
        <taxon>Archaea</taxon>
        <taxon>Thermoproteota</taxon>
        <taxon>Thermoprotei</taxon>
        <taxon>Thermoproteales</taxon>
        <taxon>Thermoproteaceae</taxon>
        <taxon>Pyrobaculum</taxon>
    </lineage>
</organism>
<evidence type="ECO:0000256" key="1">
    <source>
        <dbReference type="SAM" id="Phobius"/>
    </source>
</evidence>